<dbReference type="SUPFAM" id="SSF56645">
    <property type="entry name" value="Acyl-CoA dehydrogenase NM domain-like"/>
    <property type="match status" value="1"/>
</dbReference>
<dbReference type="PANTHER" id="PTHR42803:SF1">
    <property type="entry name" value="BROAD-SPECIFICITY LINEAR ACYL-COA DEHYDROGENASE FADE5"/>
    <property type="match status" value="1"/>
</dbReference>
<dbReference type="InterPro" id="IPR036250">
    <property type="entry name" value="AcylCo_DH-like_C"/>
</dbReference>
<reference evidence="11 12" key="1">
    <citation type="journal article" date="2021" name="MBio">
        <title>A New Model Trypanosomatid, Novymonas esmeraldas: Genomic Perception of Its 'Candidatus Pandoraea novymonadis' Endosymbiont.</title>
        <authorList>
            <person name="Zakharova A."/>
            <person name="Saura A."/>
            <person name="Butenko A."/>
            <person name="Podesvova L."/>
            <person name="Warmusova S."/>
            <person name="Kostygov A.Y."/>
            <person name="Nenarokova A."/>
            <person name="Lukes J."/>
            <person name="Opperdoes F.R."/>
            <person name="Yurchenko V."/>
        </authorList>
    </citation>
    <scope>NUCLEOTIDE SEQUENCE [LARGE SCALE GENOMIC DNA]</scope>
    <source>
        <strain evidence="11 12">E262AT.01</strain>
    </source>
</reference>
<evidence type="ECO:0000259" key="7">
    <source>
        <dbReference type="Pfam" id="PF00441"/>
    </source>
</evidence>
<evidence type="ECO:0000313" key="11">
    <source>
        <dbReference type="EMBL" id="KAK7195015.1"/>
    </source>
</evidence>
<dbReference type="Proteomes" id="UP001430356">
    <property type="component" value="Unassembled WGS sequence"/>
</dbReference>
<dbReference type="InterPro" id="IPR006091">
    <property type="entry name" value="Acyl-CoA_Oxase/DH_mid-dom"/>
</dbReference>
<dbReference type="FunFam" id="1.10.540.10:FF:000080">
    <property type="entry name" value="Probable acyl-coA dehydrogenase"/>
    <property type="match status" value="1"/>
</dbReference>
<evidence type="ECO:0000256" key="5">
    <source>
        <dbReference type="ARBA" id="ARBA00023002"/>
    </source>
</evidence>
<feature type="domain" description="Acyl-CoA dehydrogenase/oxidase C-terminal" evidence="7">
    <location>
        <begin position="317"/>
        <end position="488"/>
    </location>
</feature>
<evidence type="ECO:0000256" key="3">
    <source>
        <dbReference type="ARBA" id="ARBA00022630"/>
    </source>
</evidence>
<evidence type="ECO:0000259" key="10">
    <source>
        <dbReference type="Pfam" id="PF12806"/>
    </source>
</evidence>
<comment type="cofactor">
    <cofactor evidence="1 6">
        <name>FAD</name>
        <dbReference type="ChEBI" id="CHEBI:57692"/>
    </cofactor>
</comment>
<dbReference type="FunFam" id="2.40.110.10:FF:000031">
    <property type="entry name" value="Acyl-CoA dehydrogenase, putative"/>
    <property type="match status" value="1"/>
</dbReference>
<dbReference type="GO" id="GO:0050660">
    <property type="term" value="F:flavin adenine dinucleotide binding"/>
    <property type="evidence" value="ECO:0007669"/>
    <property type="project" value="InterPro"/>
</dbReference>
<feature type="domain" description="Acyl-CoA dehydrogenase/oxidase N-terminal" evidence="9">
    <location>
        <begin position="113"/>
        <end position="191"/>
    </location>
</feature>
<dbReference type="InterPro" id="IPR013786">
    <property type="entry name" value="AcylCoA_DH/ox_N"/>
</dbReference>
<gene>
    <name evidence="11" type="ORF">NESM_000424200</name>
</gene>
<evidence type="ECO:0000256" key="6">
    <source>
        <dbReference type="RuleBase" id="RU362125"/>
    </source>
</evidence>
<dbReference type="Pfam" id="PF12806">
    <property type="entry name" value="Acyl-CoA_dh_C"/>
    <property type="match status" value="1"/>
</dbReference>
<dbReference type="InterPro" id="IPR037069">
    <property type="entry name" value="AcylCoA_DH/ox_N_sf"/>
</dbReference>
<evidence type="ECO:0000256" key="1">
    <source>
        <dbReference type="ARBA" id="ARBA00001974"/>
    </source>
</evidence>
<dbReference type="InterPro" id="IPR046373">
    <property type="entry name" value="Acyl-CoA_Oxase/DH_mid-dom_sf"/>
</dbReference>
<organism evidence="11 12">
    <name type="scientific">Novymonas esmeraldas</name>
    <dbReference type="NCBI Taxonomy" id="1808958"/>
    <lineage>
        <taxon>Eukaryota</taxon>
        <taxon>Discoba</taxon>
        <taxon>Euglenozoa</taxon>
        <taxon>Kinetoplastea</taxon>
        <taxon>Metakinetoplastina</taxon>
        <taxon>Trypanosomatida</taxon>
        <taxon>Trypanosomatidae</taxon>
        <taxon>Novymonas</taxon>
    </lineage>
</organism>
<evidence type="ECO:0000256" key="2">
    <source>
        <dbReference type="ARBA" id="ARBA00009347"/>
    </source>
</evidence>
<dbReference type="PANTHER" id="PTHR42803">
    <property type="entry name" value="ACYL-COA DEHYDROGENASE"/>
    <property type="match status" value="1"/>
</dbReference>
<comment type="caution">
    <text evidence="11">The sequence shown here is derived from an EMBL/GenBank/DDBJ whole genome shotgun (WGS) entry which is preliminary data.</text>
</comment>
<feature type="domain" description="Acetyl-CoA dehydrogenase-like C-terminal" evidence="10">
    <location>
        <begin position="519"/>
        <end position="622"/>
    </location>
</feature>
<evidence type="ECO:0000313" key="12">
    <source>
        <dbReference type="Proteomes" id="UP001430356"/>
    </source>
</evidence>
<keyword evidence="5 6" id="KW-0560">Oxidoreductase</keyword>
<dbReference type="SUPFAM" id="SSF47203">
    <property type="entry name" value="Acyl-CoA dehydrogenase C-terminal domain-like"/>
    <property type="match status" value="1"/>
</dbReference>
<evidence type="ECO:0000259" key="9">
    <source>
        <dbReference type="Pfam" id="PF02771"/>
    </source>
</evidence>
<keyword evidence="12" id="KW-1185">Reference proteome</keyword>
<protein>
    <submittedName>
        <fullName evidence="11">Acyl-CoA dehydrogenase</fullName>
    </submittedName>
</protein>
<dbReference type="Pfam" id="PF02771">
    <property type="entry name" value="Acyl-CoA_dh_N"/>
    <property type="match status" value="1"/>
</dbReference>
<dbReference type="Gene3D" id="1.10.540.10">
    <property type="entry name" value="Acyl-CoA dehydrogenase/oxidase, N-terminal domain"/>
    <property type="match status" value="1"/>
</dbReference>
<proteinExistence type="inferred from homology"/>
<dbReference type="InterPro" id="IPR025878">
    <property type="entry name" value="Acyl-CoA_dh-like_C_dom"/>
</dbReference>
<keyword evidence="4 6" id="KW-0274">FAD</keyword>
<feature type="domain" description="Acyl-CoA oxidase/dehydrogenase middle" evidence="8">
    <location>
        <begin position="196"/>
        <end position="306"/>
    </location>
</feature>
<dbReference type="Pfam" id="PF02770">
    <property type="entry name" value="Acyl-CoA_dh_M"/>
    <property type="match status" value="1"/>
</dbReference>
<dbReference type="EMBL" id="JAECZO010000046">
    <property type="protein sequence ID" value="KAK7195015.1"/>
    <property type="molecule type" value="Genomic_DNA"/>
</dbReference>
<dbReference type="InterPro" id="IPR052166">
    <property type="entry name" value="Diverse_Acyl-CoA_DH"/>
</dbReference>
<dbReference type="AlphaFoldDB" id="A0AAW0EMQ4"/>
<dbReference type="GO" id="GO:0016627">
    <property type="term" value="F:oxidoreductase activity, acting on the CH-CH group of donors"/>
    <property type="evidence" value="ECO:0007669"/>
    <property type="project" value="InterPro"/>
</dbReference>
<dbReference type="Gene3D" id="2.40.110.10">
    <property type="entry name" value="Butyryl-CoA Dehydrogenase, subunit A, domain 2"/>
    <property type="match status" value="1"/>
</dbReference>
<evidence type="ECO:0000259" key="8">
    <source>
        <dbReference type="Pfam" id="PF02770"/>
    </source>
</evidence>
<keyword evidence="3 6" id="KW-0285">Flavoprotein</keyword>
<evidence type="ECO:0000256" key="4">
    <source>
        <dbReference type="ARBA" id="ARBA00022827"/>
    </source>
</evidence>
<name>A0AAW0EMQ4_9TRYP</name>
<sequence>MLRRVCSSATAAPRAAVATAAAVSVAARSLTYTPRTRDVQFLYEEVFHMYDHYKTIAKGGSVSENVVTKELMDALLEESSKLATQTLFPLYESSDSESCKLKDGVVTTPSGFKEAYKAFAEGGWTGVNESEKYGGQALPLTVGFTTRETMATANWGFSMYAGLSLGACRTLMSWASDEMKEQYLPKLVSGEWSGTMCLTEPQCGTDLAQVKTKAEPVDNGKSYRITGTKIFISAGDHDLTDNIIHVVLARLPNSLPSTKGLSLFLVPRHVVKADGTLEKERNVECIALEKKMGIKGSATCQLSFESSVGYLIGEPSEGMKQMFTFMNAARMGCALEGVCHAELAFQNGLRYARERRSMRALSGAKEPEKAADRIIAHANVRQNLLFAKAVAEGGRALLLDVGRLLDLHAAAPSAAAAEALDQEIGFYTPIAKACLTEWGVEAASRSLQVWGGHGYIRGNGMEQILRDSRIGTIYEGTTGVQALDFIGRKVLSTKGGNQAKRFGQRVNKLAWSHMFSSGALGRHARQLWLMQKQWRIATARIGLMAVKNRDAAAASSEDFLMYSGYMTLGYYWLRMAEVAQRKVAAGQDADGFYQTKLDTCEFVFTRILPRAEAHNKIMQAEPTLCTYKEENWDM</sequence>
<dbReference type="Pfam" id="PF00441">
    <property type="entry name" value="Acyl-CoA_dh_1"/>
    <property type="match status" value="1"/>
</dbReference>
<dbReference type="InterPro" id="IPR009075">
    <property type="entry name" value="AcylCo_DH/oxidase_C"/>
</dbReference>
<dbReference type="Gene3D" id="1.20.140.10">
    <property type="entry name" value="Butyryl-CoA Dehydrogenase, subunit A, domain 3"/>
    <property type="match status" value="1"/>
</dbReference>
<comment type="similarity">
    <text evidence="2 6">Belongs to the acyl-CoA dehydrogenase family.</text>
</comment>
<dbReference type="InterPro" id="IPR009100">
    <property type="entry name" value="AcylCoA_DH/oxidase_NM_dom_sf"/>
</dbReference>
<accession>A0AAW0EMQ4</accession>